<evidence type="ECO:0000256" key="1">
    <source>
        <dbReference type="SAM" id="MobiDB-lite"/>
    </source>
</evidence>
<keyword evidence="2" id="KW-0812">Transmembrane</keyword>
<evidence type="ECO:0000313" key="5">
    <source>
        <dbReference type="Proteomes" id="UP001176940"/>
    </source>
</evidence>
<protein>
    <recommendedName>
        <fullName evidence="3">Ig-like domain-containing protein</fullName>
    </recommendedName>
</protein>
<dbReference type="InterPro" id="IPR007110">
    <property type="entry name" value="Ig-like_dom"/>
</dbReference>
<dbReference type="EMBL" id="CAUEEQ010030954">
    <property type="protein sequence ID" value="CAJ0950019.1"/>
    <property type="molecule type" value="Genomic_DNA"/>
</dbReference>
<keyword evidence="5" id="KW-1185">Reference proteome</keyword>
<reference evidence="4" key="1">
    <citation type="submission" date="2023-07" db="EMBL/GenBank/DDBJ databases">
        <authorList>
            <person name="Stuckert A."/>
        </authorList>
    </citation>
    <scope>NUCLEOTIDE SEQUENCE</scope>
</reference>
<comment type="caution">
    <text evidence="4">The sequence shown here is derived from an EMBL/GenBank/DDBJ whole genome shotgun (WGS) entry which is preliminary data.</text>
</comment>
<dbReference type="PANTHER" id="PTHR46484:SF1">
    <property type="entry name" value="SCHWANN CELL MYELIN PROTEIN-RELATED"/>
    <property type="match status" value="1"/>
</dbReference>
<name>A0ABN9LW38_9NEOB</name>
<dbReference type="Gene3D" id="2.60.40.10">
    <property type="entry name" value="Immunoglobulins"/>
    <property type="match status" value="1"/>
</dbReference>
<feature type="region of interest" description="Disordered" evidence="1">
    <location>
        <begin position="116"/>
        <end position="136"/>
    </location>
</feature>
<evidence type="ECO:0000313" key="4">
    <source>
        <dbReference type="EMBL" id="CAJ0950019.1"/>
    </source>
</evidence>
<sequence length="215" mass="23911">MGEVIEGSVVTLKCNCYSKIKVDKYEWYKGKDKIKLPFTGSKIGVRNVTGDTEPYSCVAINAVGRGESALMEIPVRYKSSNISSVVLPATIGTICLLLVLLALIACFYLRKRSQNLTSSEPGNSTRTTITEGHTETSPNHIYTDLVKSDITSDYNHLQLEKSTHIIVKGRHLGADYQYENVKQILKCLVKIIRDVYNGKMLKNVTLTWKSCGSNV</sequence>
<dbReference type="PANTHER" id="PTHR46484">
    <property type="entry name" value="SI:CH211-171H4.5-RELATED"/>
    <property type="match status" value="1"/>
</dbReference>
<dbReference type="PROSITE" id="PS50835">
    <property type="entry name" value="IG_LIKE"/>
    <property type="match status" value="1"/>
</dbReference>
<evidence type="ECO:0000256" key="2">
    <source>
        <dbReference type="SAM" id="Phobius"/>
    </source>
</evidence>
<dbReference type="Proteomes" id="UP001176940">
    <property type="component" value="Unassembled WGS sequence"/>
</dbReference>
<dbReference type="InterPro" id="IPR013783">
    <property type="entry name" value="Ig-like_fold"/>
</dbReference>
<keyword evidence="2" id="KW-0472">Membrane</keyword>
<evidence type="ECO:0000259" key="3">
    <source>
        <dbReference type="PROSITE" id="PS50835"/>
    </source>
</evidence>
<organism evidence="4 5">
    <name type="scientific">Ranitomeya imitator</name>
    <name type="common">mimic poison frog</name>
    <dbReference type="NCBI Taxonomy" id="111125"/>
    <lineage>
        <taxon>Eukaryota</taxon>
        <taxon>Metazoa</taxon>
        <taxon>Chordata</taxon>
        <taxon>Craniata</taxon>
        <taxon>Vertebrata</taxon>
        <taxon>Euteleostomi</taxon>
        <taxon>Amphibia</taxon>
        <taxon>Batrachia</taxon>
        <taxon>Anura</taxon>
        <taxon>Neobatrachia</taxon>
        <taxon>Hyloidea</taxon>
        <taxon>Dendrobatidae</taxon>
        <taxon>Dendrobatinae</taxon>
        <taxon>Ranitomeya</taxon>
    </lineage>
</organism>
<proteinExistence type="predicted"/>
<dbReference type="InterPro" id="IPR036179">
    <property type="entry name" value="Ig-like_dom_sf"/>
</dbReference>
<gene>
    <name evidence="4" type="ORF">RIMI_LOCUS12839593</name>
</gene>
<accession>A0ABN9LW38</accession>
<feature type="transmembrane region" description="Helical" evidence="2">
    <location>
        <begin position="85"/>
        <end position="109"/>
    </location>
</feature>
<dbReference type="SUPFAM" id="SSF48726">
    <property type="entry name" value="Immunoglobulin"/>
    <property type="match status" value="1"/>
</dbReference>
<keyword evidence="2" id="KW-1133">Transmembrane helix</keyword>
<feature type="domain" description="Ig-like" evidence="3">
    <location>
        <begin position="1"/>
        <end position="74"/>
    </location>
</feature>